<feature type="region of interest" description="Disordered" evidence="8">
    <location>
        <begin position="1071"/>
        <end position="1159"/>
    </location>
</feature>
<feature type="compositionally biased region" description="Basic and acidic residues" evidence="8">
    <location>
        <begin position="53"/>
        <end position="69"/>
    </location>
</feature>
<accession>A0A9P6DXM9</accession>
<feature type="compositionally biased region" description="Basic and acidic residues" evidence="8">
    <location>
        <begin position="1126"/>
        <end position="1135"/>
    </location>
</feature>
<evidence type="ECO:0000259" key="9">
    <source>
        <dbReference type="SMART" id="SM00382"/>
    </source>
</evidence>
<dbReference type="Pfam" id="PF17862">
    <property type="entry name" value="AAA_lid_3"/>
    <property type="match status" value="1"/>
</dbReference>
<keyword evidence="11" id="KW-1185">Reference proteome</keyword>
<protein>
    <recommendedName>
        <fullName evidence="9">AAA+ ATPase domain-containing protein</fullName>
    </recommendedName>
</protein>
<evidence type="ECO:0000256" key="8">
    <source>
        <dbReference type="SAM" id="MobiDB-lite"/>
    </source>
</evidence>
<evidence type="ECO:0000313" key="11">
    <source>
        <dbReference type="Proteomes" id="UP000886523"/>
    </source>
</evidence>
<evidence type="ECO:0000256" key="5">
    <source>
        <dbReference type="ARBA" id="ARBA00022840"/>
    </source>
</evidence>
<feature type="region of interest" description="Disordered" evidence="8">
    <location>
        <begin position="1"/>
        <end position="327"/>
    </location>
</feature>
<keyword evidence="4" id="KW-0378">Hydrolase</keyword>
<evidence type="ECO:0000256" key="2">
    <source>
        <dbReference type="ARBA" id="ARBA00006914"/>
    </source>
</evidence>
<dbReference type="Gene3D" id="1.10.8.60">
    <property type="match status" value="1"/>
</dbReference>
<keyword evidence="6" id="KW-0103">Bromodomain</keyword>
<comment type="caution">
    <text evidence="10">The sequence shown here is derived from an EMBL/GenBank/DDBJ whole genome shotgun (WGS) entry which is preliminary data.</text>
</comment>
<evidence type="ECO:0000256" key="3">
    <source>
        <dbReference type="ARBA" id="ARBA00022741"/>
    </source>
</evidence>
<dbReference type="PANTHER" id="PTHR23069">
    <property type="entry name" value="AAA DOMAIN-CONTAINING"/>
    <property type="match status" value="1"/>
</dbReference>
<dbReference type="Pfam" id="PF00004">
    <property type="entry name" value="AAA"/>
    <property type="match status" value="2"/>
</dbReference>
<dbReference type="InterPro" id="IPR027417">
    <property type="entry name" value="P-loop_NTPase"/>
</dbReference>
<feature type="compositionally biased region" description="Low complexity" evidence="8">
    <location>
        <begin position="262"/>
        <end position="274"/>
    </location>
</feature>
<gene>
    <name evidence="10" type="ORF">BS47DRAFT_1484742</name>
</gene>
<comment type="subcellular location">
    <subcellularLocation>
        <location evidence="1">Nucleus</location>
    </subcellularLocation>
</comment>
<dbReference type="OrthoDB" id="5421at2759"/>
<keyword evidence="3" id="KW-0547">Nucleotide-binding</keyword>
<dbReference type="GO" id="GO:0042393">
    <property type="term" value="F:histone binding"/>
    <property type="evidence" value="ECO:0007669"/>
    <property type="project" value="TreeGrafter"/>
</dbReference>
<evidence type="ECO:0000256" key="1">
    <source>
        <dbReference type="ARBA" id="ARBA00004123"/>
    </source>
</evidence>
<dbReference type="SUPFAM" id="SSF52540">
    <property type="entry name" value="P-loop containing nucleoside triphosphate hydrolases"/>
    <property type="match status" value="2"/>
</dbReference>
<dbReference type="GO" id="GO:0005524">
    <property type="term" value="F:ATP binding"/>
    <property type="evidence" value="ECO:0007669"/>
    <property type="project" value="UniProtKB-KW"/>
</dbReference>
<dbReference type="GO" id="GO:0016887">
    <property type="term" value="F:ATP hydrolysis activity"/>
    <property type="evidence" value="ECO:0007669"/>
    <property type="project" value="InterPro"/>
</dbReference>
<proteinExistence type="inferred from homology"/>
<name>A0A9P6DXM9_9AGAM</name>
<dbReference type="InterPro" id="IPR045199">
    <property type="entry name" value="ATAD2-like"/>
</dbReference>
<reference evidence="10" key="1">
    <citation type="journal article" date="2020" name="Nat. Commun.">
        <title>Large-scale genome sequencing of mycorrhizal fungi provides insights into the early evolution of symbiotic traits.</title>
        <authorList>
            <person name="Miyauchi S."/>
            <person name="Kiss E."/>
            <person name="Kuo A."/>
            <person name="Drula E."/>
            <person name="Kohler A."/>
            <person name="Sanchez-Garcia M."/>
            <person name="Morin E."/>
            <person name="Andreopoulos B."/>
            <person name="Barry K.W."/>
            <person name="Bonito G."/>
            <person name="Buee M."/>
            <person name="Carver A."/>
            <person name="Chen C."/>
            <person name="Cichocki N."/>
            <person name="Clum A."/>
            <person name="Culley D."/>
            <person name="Crous P.W."/>
            <person name="Fauchery L."/>
            <person name="Girlanda M."/>
            <person name="Hayes R.D."/>
            <person name="Keri Z."/>
            <person name="LaButti K."/>
            <person name="Lipzen A."/>
            <person name="Lombard V."/>
            <person name="Magnuson J."/>
            <person name="Maillard F."/>
            <person name="Murat C."/>
            <person name="Nolan M."/>
            <person name="Ohm R.A."/>
            <person name="Pangilinan J."/>
            <person name="Pereira M.F."/>
            <person name="Perotto S."/>
            <person name="Peter M."/>
            <person name="Pfister S."/>
            <person name="Riley R."/>
            <person name="Sitrit Y."/>
            <person name="Stielow J.B."/>
            <person name="Szollosi G."/>
            <person name="Zifcakova L."/>
            <person name="Stursova M."/>
            <person name="Spatafora J.W."/>
            <person name="Tedersoo L."/>
            <person name="Vaario L.M."/>
            <person name="Yamada A."/>
            <person name="Yan M."/>
            <person name="Wang P."/>
            <person name="Xu J."/>
            <person name="Bruns T."/>
            <person name="Baldrian P."/>
            <person name="Vilgalys R."/>
            <person name="Dunand C."/>
            <person name="Henrissat B."/>
            <person name="Grigoriev I.V."/>
            <person name="Hibbett D."/>
            <person name="Nagy L.G."/>
            <person name="Martin F.M."/>
        </authorList>
    </citation>
    <scope>NUCLEOTIDE SEQUENCE</scope>
    <source>
        <strain evidence="10">UP504</strain>
    </source>
</reference>
<dbReference type="GO" id="GO:0045815">
    <property type="term" value="P:transcription initiation-coupled chromatin remodeling"/>
    <property type="evidence" value="ECO:0007669"/>
    <property type="project" value="TreeGrafter"/>
</dbReference>
<feature type="compositionally biased region" description="Low complexity" evidence="8">
    <location>
        <begin position="305"/>
        <end position="319"/>
    </location>
</feature>
<dbReference type="FunFam" id="3.40.50.300:FF:000061">
    <property type="entry name" value="ATPase family, AAA domain-containing 2"/>
    <property type="match status" value="1"/>
</dbReference>
<feature type="domain" description="AAA+ ATPase" evidence="9">
    <location>
        <begin position="710"/>
        <end position="839"/>
    </location>
</feature>
<dbReference type="GO" id="GO:0006334">
    <property type="term" value="P:nucleosome assembly"/>
    <property type="evidence" value="ECO:0007669"/>
    <property type="project" value="TreeGrafter"/>
</dbReference>
<feature type="domain" description="AAA+ ATPase" evidence="9">
    <location>
        <begin position="403"/>
        <end position="544"/>
    </location>
</feature>
<dbReference type="PROSITE" id="PS00674">
    <property type="entry name" value="AAA"/>
    <property type="match status" value="1"/>
</dbReference>
<feature type="compositionally biased region" description="Low complexity" evidence="8">
    <location>
        <begin position="1080"/>
        <end position="1089"/>
    </location>
</feature>
<dbReference type="GO" id="GO:0006337">
    <property type="term" value="P:nucleosome disassembly"/>
    <property type="evidence" value="ECO:0007669"/>
    <property type="project" value="TreeGrafter"/>
</dbReference>
<feature type="compositionally biased region" description="Basic residues" evidence="8">
    <location>
        <begin position="116"/>
        <end position="129"/>
    </location>
</feature>
<dbReference type="GO" id="GO:0003682">
    <property type="term" value="F:chromatin binding"/>
    <property type="evidence" value="ECO:0007669"/>
    <property type="project" value="TreeGrafter"/>
</dbReference>
<dbReference type="InterPro" id="IPR003959">
    <property type="entry name" value="ATPase_AAA_core"/>
</dbReference>
<dbReference type="EMBL" id="MU128954">
    <property type="protein sequence ID" value="KAF9515019.1"/>
    <property type="molecule type" value="Genomic_DNA"/>
</dbReference>
<evidence type="ECO:0000256" key="4">
    <source>
        <dbReference type="ARBA" id="ARBA00022801"/>
    </source>
</evidence>
<dbReference type="InterPro" id="IPR003960">
    <property type="entry name" value="ATPase_AAA_CS"/>
</dbReference>
<evidence type="ECO:0000313" key="10">
    <source>
        <dbReference type="EMBL" id="KAF9515019.1"/>
    </source>
</evidence>
<dbReference type="InterPro" id="IPR041569">
    <property type="entry name" value="AAA_lid_3"/>
</dbReference>
<keyword evidence="5" id="KW-0067">ATP-binding</keyword>
<comment type="similarity">
    <text evidence="2">Belongs to the AAA ATPase family.</text>
</comment>
<dbReference type="FunFam" id="3.40.50.300:FF:001218">
    <property type="entry name" value="AAA family ATPase, putative"/>
    <property type="match status" value="1"/>
</dbReference>
<feature type="compositionally biased region" description="Basic and acidic residues" evidence="8">
    <location>
        <begin position="188"/>
        <end position="205"/>
    </location>
</feature>
<dbReference type="SMART" id="SM00382">
    <property type="entry name" value="AAA"/>
    <property type="match status" value="2"/>
</dbReference>
<keyword evidence="7" id="KW-0539">Nucleus</keyword>
<evidence type="ECO:0000256" key="7">
    <source>
        <dbReference type="ARBA" id="ARBA00023242"/>
    </source>
</evidence>
<organism evidence="10 11">
    <name type="scientific">Hydnum rufescens UP504</name>
    <dbReference type="NCBI Taxonomy" id="1448309"/>
    <lineage>
        <taxon>Eukaryota</taxon>
        <taxon>Fungi</taxon>
        <taxon>Dikarya</taxon>
        <taxon>Basidiomycota</taxon>
        <taxon>Agaricomycotina</taxon>
        <taxon>Agaricomycetes</taxon>
        <taxon>Cantharellales</taxon>
        <taxon>Hydnaceae</taxon>
        <taxon>Hydnum</taxon>
    </lineage>
</organism>
<sequence>MNEEESEYEDNLGTPRPQSPPPASLKIRIIKPKLPLESSMIPSHRASRSSTRPPDRPVRETRLRSRVSYDDATPTDDSSPRHVPPPRTTRSGRNAPSMYVDDFPDDEDDDDIPPRRLGKKRMSSTRSTRRSGDAQDFVVDDRDDELSDRPYPLRSRVRKPPTPNHRAVPRRQPSRRKNDDDGDGEFQLTEKSELESDDGPSHDDDAPITSPSPSPGPTHRGNMHVNHSPRGYTLRPQRKPVNYEIPPPLDVDLFADAPNTNGRSKGAGRASRAAFTRTGSQGFLGTFATLPPPPPINNDSDSDDPNNPAAKPLSGPTPSGSGGGLIGGGSLTAGDLAAAAGTPANFGKVSKDSALADTDPLGVNVNVTFDEVGGLDDHIASLKEMITLPLLYPEIFHQFKITPPRGVLFHGPPGTGKTLLARALAASSRSGGRDISFFMRKGADILSKWVGEAERQLRLLFEEARACQPSIIFFDEIDGLAPVRSSKQDQIHASIVSTLLALMDGMDGRGQVIVIGATNRPDAVDPALRRPGRFDREFYFPLPSLAARQRILRILTKGWEGWDGDKGEPMIQVLAEATKGYAGADLRALATEATLNAVQRTYPQIYKSVDRLVVKPESIRVAPRDFLISVKKLIPSSARSTASAAAPLPVQIVPLLRDRLERVKDLLNRILPISKQRNALEEAEWEPEKGEDGGFEREMRLQAMETLRLHRPRILIHGPPGMGQTYLGAAALHHLEGFHIQSLDLGSLLSDSTRSVEATIVQLFVEAKRHKPSVIYIPSLIGWSAAISDVARTTVREMLDSLAPTDPILLFGVVNGSLDEVPRDIRDWFGYSRETRVFLCSPTPAERSAFFHDVLAEEACPRKAPIAPPLPPRQPTAVEIASQLEKDRQTIVTLTVRLGPILSDLKSDTEGLLDLSRHDAQEAVRNYDAAIEATLAPEQPVQNEVHINLDVVDAPVIHGLNNSPTNGPVPLPNGDTALTMQSAEDAPSVYDVDLDKMHQKLYEKGYLTPGEFLKDLSRIVHNTRLPPCNMEHAYKAHQMYSEAEAIVWDPQFKLECERMAVREKARRAAVKAEAEKNAPPKDSAAPKPSMNVNGNIEPYPAGTRRSARAIGEKPELASTDPVLLERTLKRQRGDGETPPVSGEEAPEDQGSPVKRPRLSLTDEDADGEAEIDADIAPSVPRFGIADTSGGSSVDPLSGDIPMDGISYSRPEELIKTPSPPDQTLRPPMRSMDLSRLLQPVDPLPTPASQNADPPPANTIAPPAPPVDPMVPNEVSALRRLVEDRTSDLTIEQLEQLRAMCLDCVWRHRSEWNRADMVKEMTEVVHDFIELVNADDARNSP</sequence>
<dbReference type="InterPro" id="IPR003593">
    <property type="entry name" value="AAA+_ATPase"/>
</dbReference>
<feature type="compositionally biased region" description="Acidic residues" evidence="8">
    <location>
        <begin position="1"/>
        <end position="10"/>
    </location>
</feature>
<dbReference type="Proteomes" id="UP000886523">
    <property type="component" value="Unassembled WGS sequence"/>
</dbReference>
<evidence type="ECO:0000256" key="6">
    <source>
        <dbReference type="ARBA" id="ARBA00023117"/>
    </source>
</evidence>
<feature type="compositionally biased region" description="Acidic residues" evidence="8">
    <location>
        <begin position="102"/>
        <end position="111"/>
    </location>
</feature>
<dbReference type="PANTHER" id="PTHR23069:SF0">
    <property type="entry name" value="TAT-BINDING HOMOLOG 7"/>
    <property type="match status" value="1"/>
</dbReference>
<dbReference type="GO" id="GO:0005634">
    <property type="term" value="C:nucleus"/>
    <property type="evidence" value="ECO:0007669"/>
    <property type="project" value="UniProtKB-SubCell"/>
</dbReference>
<dbReference type="Gene3D" id="3.40.50.300">
    <property type="entry name" value="P-loop containing nucleotide triphosphate hydrolases"/>
    <property type="match status" value="2"/>
</dbReference>